<dbReference type="EMBL" id="FBYC01000004">
    <property type="protein sequence ID" value="CUX81642.1"/>
    <property type="molecule type" value="Genomic_DNA"/>
</dbReference>
<dbReference type="Proteomes" id="UP000050413">
    <property type="component" value="Unassembled WGS sequence"/>
</dbReference>
<reference evidence="2 3" key="1">
    <citation type="submission" date="2015-09" db="EMBL/GenBank/DDBJ databases">
        <title>Identification and resolution of microdiversity through metagenomic sequencing of parallel consortia.</title>
        <authorList>
            <person name="Nelson W.C."/>
            <person name="Romine M.F."/>
            <person name="Lindemann S.R."/>
        </authorList>
    </citation>
    <scope>NUCLEOTIDE SEQUENCE [LARGE SCALE GENOMIC DNA]</scope>
    <source>
        <strain evidence="2">HL-91</strain>
    </source>
</reference>
<evidence type="ECO:0000313" key="4">
    <source>
        <dbReference type="Proteomes" id="UP000182045"/>
    </source>
</evidence>
<proteinExistence type="predicted"/>
<dbReference type="Proteomes" id="UP000182045">
    <property type="component" value="Unassembled WGS sequence"/>
</dbReference>
<dbReference type="Pfam" id="PF07386">
    <property type="entry name" value="DUF1499"/>
    <property type="match status" value="1"/>
</dbReference>
<dbReference type="EMBL" id="LJSG01000002">
    <property type="protein sequence ID" value="KPP95827.1"/>
    <property type="molecule type" value="Genomic_DNA"/>
</dbReference>
<dbReference type="AlphaFoldDB" id="A0A0P7WCT5"/>
<evidence type="ECO:0000313" key="1">
    <source>
        <dbReference type="EMBL" id="CUX81642.1"/>
    </source>
</evidence>
<keyword evidence="4" id="KW-1185">Reference proteome</keyword>
<organism evidence="2 3">
    <name type="scientific">Roseibaca calidilacus</name>
    <dbReference type="NCBI Taxonomy" id="1666912"/>
    <lineage>
        <taxon>Bacteria</taxon>
        <taxon>Pseudomonadati</taxon>
        <taxon>Pseudomonadota</taxon>
        <taxon>Alphaproteobacteria</taxon>
        <taxon>Rhodobacterales</taxon>
        <taxon>Paracoccaceae</taxon>
        <taxon>Roseinatronobacter</taxon>
    </lineage>
</organism>
<accession>A0A0P7WCT5</accession>
<reference evidence="1 4" key="2">
    <citation type="submission" date="2016-01" db="EMBL/GenBank/DDBJ databases">
        <authorList>
            <person name="Varghese N."/>
        </authorList>
    </citation>
    <scope>NUCLEOTIDE SEQUENCE [LARGE SCALE GENOMIC DNA]</scope>
    <source>
        <strain evidence="1 4">HL-91</strain>
    </source>
</reference>
<evidence type="ECO:0008006" key="5">
    <source>
        <dbReference type="Google" id="ProtNLM"/>
    </source>
</evidence>
<dbReference type="RefSeq" id="WP_072246111.1">
    <property type="nucleotide sequence ID" value="NZ_FBYC01000004.1"/>
</dbReference>
<evidence type="ECO:0000313" key="2">
    <source>
        <dbReference type="EMBL" id="KPP95827.1"/>
    </source>
</evidence>
<dbReference type="PATRIC" id="fig|1666912.4.peg.1940"/>
<sequence>MLKLILILLGAVALAGAVWVRIAPSDPARWHLDPRREARPATPNFHLLRMGDGDAPAPIFDLPPQQLAEAFDKIATDSGATRIAGRVADGHMTYLTRSRLMGFPDYTTVLIEPAGAGSMLTGFARARFGHSDMGANRERLERWIAALAP</sequence>
<gene>
    <name evidence="1" type="ORF">Ga0058931_1888</name>
    <name evidence="2" type="ORF">HLUCCA05_03935</name>
</gene>
<dbReference type="InterPro" id="IPR010865">
    <property type="entry name" value="DUF1499"/>
</dbReference>
<protein>
    <recommendedName>
        <fullName evidence="5">DUF1499 domain-containing protein</fullName>
    </recommendedName>
</protein>
<name>A0A0P7WCT5_9RHOB</name>
<dbReference type="STRING" id="1666912.Ga0058931_1888"/>
<comment type="caution">
    <text evidence="2">The sequence shown here is derived from an EMBL/GenBank/DDBJ whole genome shotgun (WGS) entry which is preliminary data.</text>
</comment>
<evidence type="ECO:0000313" key="3">
    <source>
        <dbReference type="Proteomes" id="UP000050413"/>
    </source>
</evidence>